<dbReference type="RefSeq" id="WP_187075376.1">
    <property type="nucleotide sequence ID" value="NZ_JACORT010000002.1"/>
</dbReference>
<dbReference type="InterPro" id="IPR043504">
    <property type="entry name" value="Peptidase_S1_PA_chymotrypsin"/>
</dbReference>
<feature type="chain" id="PRO_5036863182" evidence="1">
    <location>
        <begin position="19"/>
        <end position="305"/>
    </location>
</feature>
<dbReference type="EMBL" id="JACORT010000002">
    <property type="protein sequence ID" value="MBC5782618.1"/>
    <property type="molecule type" value="Genomic_DNA"/>
</dbReference>
<dbReference type="SUPFAM" id="SSF50494">
    <property type="entry name" value="Trypsin-like serine proteases"/>
    <property type="match status" value="1"/>
</dbReference>
<dbReference type="PANTHER" id="PTHR43019:SF23">
    <property type="entry name" value="PROTEASE DO-LIKE 5, CHLOROPLASTIC"/>
    <property type="match status" value="1"/>
</dbReference>
<sequence length="305" mass="33119">MKSSGWLFVACALCIAGAAAGQSIDVNLLSKEKIQANCELNTYVGAEDCVGRLIPTLNYRAAYYAADNATYIVRVTYDALNNPAARPSSFGSGFLVDRDRGFVITAKHVLVGNRDWTSLLQSTTNQFANLDTAIEDTLSRTARIELQTSDGMYPMPTRLVAIDRDSDLALLQITNLNAIQLSNFKALFQAIPLVPEGKGCSDLKVIAIGFQEAGAGVMERRRPDEFTKAECLLQAGTYYIGMLKHRIPLLTTGLKFTAGNSGGPVLNEQFQVVGVVSGAKTNLGDSINNYFVPVSAVRSFLNRFR</sequence>
<reference evidence="2" key="1">
    <citation type="submission" date="2020-08" db="EMBL/GenBank/DDBJ databases">
        <title>Ramlibacter sp. USB13 16S ribosomal RNA gene genome sequencing and assembly.</title>
        <authorList>
            <person name="Kang M."/>
        </authorList>
    </citation>
    <scope>NUCLEOTIDE SEQUENCE</scope>
    <source>
        <strain evidence="2">USB13</strain>
    </source>
</reference>
<evidence type="ECO:0000256" key="1">
    <source>
        <dbReference type="SAM" id="SignalP"/>
    </source>
</evidence>
<dbReference type="Gene3D" id="2.40.10.10">
    <property type="entry name" value="Trypsin-like serine proteases"/>
    <property type="match status" value="2"/>
</dbReference>
<dbReference type="PANTHER" id="PTHR43019">
    <property type="entry name" value="SERINE ENDOPROTEASE DEGS"/>
    <property type="match status" value="1"/>
</dbReference>
<accession>A0A923MP04</accession>
<feature type="signal peptide" evidence="1">
    <location>
        <begin position="1"/>
        <end position="18"/>
    </location>
</feature>
<dbReference type="Pfam" id="PF13365">
    <property type="entry name" value="Trypsin_2"/>
    <property type="match status" value="1"/>
</dbReference>
<name>A0A923MP04_9BURK</name>
<comment type="caution">
    <text evidence="2">The sequence shown here is derived from an EMBL/GenBank/DDBJ whole genome shotgun (WGS) entry which is preliminary data.</text>
</comment>
<proteinExistence type="predicted"/>
<organism evidence="2 3">
    <name type="scientific">Ramlibacter cellulosilyticus</name>
    <dbReference type="NCBI Taxonomy" id="2764187"/>
    <lineage>
        <taxon>Bacteria</taxon>
        <taxon>Pseudomonadati</taxon>
        <taxon>Pseudomonadota</taxon>
        <taxon>Betaproteobacteria</taxon>
        <taxon>Burkholderiales</taxon>
        <taxon>Comamonadaceae</taxon>
        <taxon>Ramlibacter</taxon>
    </lineage>
</organism>
<evidence type="ECO:0000313" key="2">
    <source>
        <dbReference type="EMBL" id="MBC5782618.1"/>
    </source>
</evidence>
<evidence type="ECO:0000313" key="3">
    <source>
        <dbReference type="Proteomes" id="UP000608513"/>
    </source>
</evidence>
<keyword evidence="3" id="KW-1185">Reference proteome</keyword>
<protein>
    <submittedName>
        <fullName evidence="2">Trypsin-like peptidase domain-containing protein</fullName>
    </submittedName>
</protein>
<dbReference type="InterPro" id="IPR009003">
    <property type="entry name" value="Peptidase_S1_PA"/>
</dbReference>
<gene>
    <name evidence="2" type="ORF">H8N03_06650</name>
</gene>
<dbReference type="Proteomes" id="UP000608513">
    <property type="component" value="Unassembled WGS sequence"/>
</dbReference>
<dbReference type="AlphaFoldDB" id="A0A923MP04"/>
<keyword evidence="1" id="KW-0732">Signal</keyword>